<feature type="chain" id="PRO_5046704895" evidence="1">
    <location>
        <begin position="19"/>
        <end position="107"/>
    </location>
</feature>
<dbReference type="Proteomes" id="UP001152321">
    <property type="component" value="Unassembled WGS sequence"/>
</dbReference>
<organism evidence="2 3">
    <name type="scientific">Bdellovibrio svalbardensis</name>
    <dbReference type="NCBI Taxonomy" id="2972972"/>
    <lineage>
        <taxon>Bacteria</taxon>
        <taxon>Pseudomonadati</taxon>
        <taxon>Bdellovibrionota</taxon>
        <taxon>Bdellovibrionia</taxon>
        <taxon>Bdellovibrionales</taxon>
        <taxon>Pseudobdellovibrionaceae</taxon>
        <taxon>Bdellovibrio</taxon>
    </lineage>
</organism>
<evidence type="ECO:0000313" key="2">
    <source>
        <dbReference type="EMBL" id="MDG0817870.1"/>
    </source>
</evidence>
<comment type="caution">
    <text evidence="2">The sequence shown here is derived from an EMBL/GenBank/DDBJ whole genome shotgun (WGS) entry which is preliminary data.</text>
</comment>
<keyword evidence="1" id="KW-0732">Signal</keyword>
<proteinExistence type="predicted"/>
<sequence>MKSLVLGLLLFSASFAHAECAQLEAQVIAHVGKILAENDTTCTVTLDFSAPHSMLNSHYACPLDVDDISMGVTLPKNNGACPAQPGSVLSGILYKAFNGSDTNVYLE</sequence>
<reference evidence="2" key="1">
    <citation type="submission" date="2022-08" db="EMBL/GenBank/DDBJ databases">
        <title>Novel Bdellovibrio Species Isolated from Svalbard: Designation Bdellovibrio svalbardensis.</title>
        <authorList>
            <person name="Mitchell R.J."/>
            <person name="Choi S.Y."/>
        </authorList>
    </citation>
    <scope>NUCLEOTIDE SEQUENCE</scope>
    <source>
        <strain evidence="2">PAP01</strain>
    </source>
</reference>
<evidence type="ECO:0000313" key="3">
    <source>
        <dbReference type="Proteomes" id="UP001152321"/>
    </source>
</evidence>
<evidence type="ECO:0000256" key="1">
    <source>
        <dbReference type="SAM" id="SignalP"/>
    </source>
</evidence>
<keyword evidence="3" id="KW-1185">Reference proteome</keyword>
<accession>A0ABT6DLW6</accession>
<dbReference type="RefSeq" id="WP_277579346.1">
    <property type="nucleotide sequence ID" value="NZ_JANRMI010000005.1"/>
</dbReference>
<protein>
    <submittedName>
        <fullName evidence="2">Uncharacterized protein</fullName>
    </submittedName>
</protein>
<feature type="signal peptide" evidence="1">
    <location>
        <begin position="1"/>
        <end position="18"/>
    </location>
</feature>
<name>A0ABT6DLW6_9BACT</name>
<gene>
    <name evidence="2" type="ORF">NWE73_15925</name>
</gene>
<dbReference type="EMBL" id="JANRMI010000005">
    <property type="protein sequence ID" value="MDG0817870.1"/>
    <property type="molecule type" value="Genomic_DNA"/>
</dbReference>